<organism evidence="6 7">
    <name type="scientific">Paracoccus pacificus</name>
    <dbReference type="NCBI Taxonomy" id="1463598"/>
    <lineage>
        <taxon>Bacteria</taxon>
        <taxon>Pseudomonadati</taxon>
        <taxon>Pseudomonadota</taxon>
        <taxon>Alphaproteobacteria</taxon>
        <taxon>Rhodobacterales</taxon>
        <taxon>Paracoccaceae</taxon>
        <taxon>Paracoccus</taxon>
    </lineage>
</organism>
<evidence type="ECO:0000256" key="1">
    <source>
        <dbReference type="ARBA" id="ARBA00022692"/>
    </source>
</evidence>
<dbReference type="Proteomes" id="UP001597213">
    <property type="component" value="Unassembled WGS sequence"/>
</dbReference>
<comment type="caution">
    <text evidence="6">The sequence shown here is derived from an EMBL/GenBank/DDBJ whole genome shotgun (WGS) entry which is preliminary data.</text>
</comment>
<dbReference type="PANTHER" id="PTHR23534">
    <property type="entry name" value="MFS PERMEASE"/>
    <property type="match status" value="1"/>
</dbReference>
<dbReference type="RefSeq" id="WP_379141343.1">
    <property type="nucleotide sequence ID" value="NZ_JBHUEN010000019.1"/>
</dbReference>
<sequence length="408" mass="42652">MQHATSSQPMRRAWRNVAVLTVAQAVLGAQMPMIFIVGGLTGQMISPDPCLATLPLSMIILGNALTTRPLSAFMGRHGRRAGFILGNLAGALGAIIACFAIWIHSFPVLVLGSLFTGVYMASQGYLRFAATDTAPEAFRPRAISYVLAGGLAAALIGQALVRVTAEAMAIPFLATYAAVAIMNLLGPLVYMWLDIPRLPVRAHSDGARTPIMKLLGQRSIALAVICGTISYALMNLVMTSTPLAIVGCGFTTGDAAGVVSAHVLAMYVPSFFAGALISRFGVRRIIAVGLVLLATAGVIGLTGVNLGQFYGTLIMLGMGWNFGFIGATALLTSSTPPEDRARVQGINDMVVFSGVFLASLSSGWLMNCHSGASAQSGWSAVNMAVFPLILVALAALIVMSLPRKRPGV</sequence>
<feature type="transmembrane region" description="Helical" evidence="4">
    <location>
        <begin position="378"/>
        <end position="401"/>
    </location>
</feature>
<feature type="transmembrane region" description="Helical" evidence="4">
    <location>
        <begin position="142"/>
        <end position="161"/>
    </location>
</feature>
<feature type="transmembrane region" description="Helical" evidence="4">
    <location>
        <begin position="17"/>
        <end position="40"/>
    </location>
</feature>
<dbReference type="PANTHER" id="PTHR23534:SF1">
    <property type="entry name" value="MAJOR FACILITATOR SUPERFAMILY PROTEIN"/>
    <property type="match status" value="1"/>
</dbReference>
<feature type="transmembrane region" description="Helical" evidence="4">
    <location>
        <begin position="173"/>
        <end position="193"/>
    </location>
</feature>
<evidence type="ECO:0000256" key="3">
    <source>
        <dbReference type="ARBA" id="ARBA00023136"/>
    </source>
</evidence>
<keyword evidence="3 4" id="KW-0472">Membrane</keyword>
<evidence type="ECO:0000256" key="2">
    <source>
        <dbReference type="ARBA" id="ARBA00022989"/>
    </source>
</evidence>
<evidence type="ECO:0000259" key="5">
    <source>
        <dbReference type="PROSITE" id="PS50850"/>
    </source>
</evidence>
<feature type="transmembrane region" description="Helical" evidence="4">
    <location>
        <begin position="310"/>
        <end position="333"/>
    </location>
</feature>
<dbReference type="InterPro" id="IPR020846">
    <property type="entry name" value="MFS_dom"/>
</dbReference>
<reference evidence="7" key="1">
    <citation type="journal article" date="2019" name="Int. J. Syst. Evol. Microbiol.">
        <title>The Global Catalogue of Microorganisms (GCM) 10K type strain sequencing project: providing services to taxonomists for standard genome sequencing and annotation.</title>
        <authorList>
            <consortium name="The Broad Institute Genomics Platform"/>
            <consortium name="The Broad Institute Genome Sequencing Center for Infectious Disease"/>
            <person name="Wu L."/>
            <person name="Ma J."/>
        </authorList>
    </citation>
    <scope>NUCLEOTIDE SEQUENCE [LARGE SCALE GENOMIC DNA]</scope>
    <source>
        <strain evidence="7">CCUG 56029</strain>
    </source>
</reference>
<evidence type="ECO:0000313" key="7">
    <source>
        <dbReference type="Proteomes" id="UP001597213"/>
    </source>
</evidence>
<dbReference type="InterPro" id="IPR036259">
    <property type="entry name" value="MFS_trans_sf"/>
</dbReference>
<dbReference type="EMBL" id="JBHUEN010000019">
    <property type="protein sequence ID" value="MFD1881462.1"/>
    <property type="molecule type" value="Genomic_DNA"/>
</dbReference>
<keyword evidence="1 4" id="KW-0812">Transmembrane</keyword>
<feature type="transmembrane region" description="Helical" evidence="4">
    <location>
        <begin position="82"/>
        <end position="103"/>
    </location>
</feature>
<dbReference type="Pfam" id="PF07690">
    <property type="entry name" value="MFS_1"/>
    <property type="match status" value="1"/>
</dbReference>
<dbReference type="PROSITE" id="PS50850">
    <property type="entry name" value="MFS"/>
    <property type="match status" value="1"/>
</dbReference>
<feature type="transmembrane region" description="Helical" evidence="4">
    <location>
        <begin position="52"/>
        <end position="70"/>
    </location>
</feature>
<dbReference type="Gene3D" id="1.20.1250.20">
    <property type="entry name" value="MFS general substrate transporter like domains"/>
    <property type="match status" value="1"/>
</dbReference>
<keyword evidence="7" id="KW-1185">Reference proteome</keyword>
<protein>
    <submittedName>
        <fullName evidence="6">MFS transporter</fullName>
    </submittedName>
</protein>
<gene>
    <name evidence="6" type="ORF">ACFSCT_07000</name>
</gene>
<feature type="transmembrane region" description="Helical" evidence="4">
    <location>
        <begin position="258"/>
        <end position="278"/>
    </location>
</feature>
<name>A0ABW4R5X0_9RHOB</name>
<feature type="transmembrane region" description="Helical" evidence="4">
    <location>
        <begin position="345"/>
        <end position="366"/>
    </location>
</feature>
<dbReference type="SUPFAM" id="SSF103473">
    <property type="entry name" value="MFS general substrate transporter"/>
    <property type="match status" value="1"/>
</dbReference>
<proteinExistence type="predicted"/>
<evidence type="ECO:0000313" key="6">
    <source>
        <dbReference type="EMBL" id="MFD1881462.1"/>
    </source>
</evidence>
<evidence type="ECO:0000256" key="4">
    <source>
        <dbReference type="SAM" id="Phobius"/>
    </source>
</evidence>
<feature type="transmembrane region" description="Helical" evidence="4">
    <location>
        <begin position="220"/>
        <end position="238"/>
    </location>
</feature>
<keyword evidence="2 4" id="KW-1133">Transmembrane helix</keyword>
<feature type="transmembrane region" description="Helical" evidence="4">
    <location>
        <begin position="109"/>
        <end position="130"/>
    </location>
</feature>
<feature type="transmembrane region" description="Helical" evidence="4">
    <location>
        <begin position="285"/>
        <end position="304"/>
    </location>
</feature>
<dbReference type="InterPro" id="IPR011701">
    <property type="entry name" value="MFS"/>
</dbReference>
<feature type="domain" description="Major facilitator superfamily (MFS) profile" evidence="5">
    <location>
        <begin position="219"/>
        <end position="408"/>
    </location>
</feature>
<accession>A0ABW4R5X0</accession>